<gene>
    <name evidence="8" type="primary">109543304</name>
    <name evidence="7" type="ORF">YQE_11084</name>
</gene>
<evidence type="ECO:0000313" key="8">
    <source>
        <dbReference type="EnsemblMetazoa" id="XP_019768508.1"/>
    </source>
</evidence>
<evidence type="ECO:0000256" key="6">
    <source>
        <dbReference type="ARBA" id="ARBA00073001"/>
    </source>
</evidence>
<dbReference type="GO" id="GO:0012505">
    <property type="term" value="C:endomembrane system"/>
    <property type="evidence" value="ECO:0007669"/>
    <property type="project" value="UniProtKB-SubCell"/>
</dbReference>
<keyword evidence="3" id="KW-0813">Transport</keyword>
<dbReference type="FunFam" id="3.90.830.10:FF:000002">
    <property type="entry name" value="Vacuolar protein sorting-associated protein 45"/>
    <property type="match status" value="1"/>
</dbReference>
<evidence type="ECO:0000313" key="7">
    <source>
        <dbReference type="EMBL" id="ENN72221.1"/>
    </source>
</evidence>
<dbReference type="PIRSF" id="PIRSF005715">
    <property type="entry name" value="VPS45_Sec1"/>
    <property type="match status" value="1"/>
</dbReference>
<dbReference type="InterPro" id="IPR001619">
    <property type="entry name" value="Sec1-like"/>
</dbReference>
<dbReference type="Gene3D" id="1.25.40.60">
    <property type="match status" value="1"/>
</dbReference>
<dbReference type="OrthoDB" id="10266265at2759"/>
<keyword evidence="5" id="KW-0472">Membrane</keyword>
<accession>N6TUZ7</accession>
<evidence type="ECO:0000256" key="4">
    <source>
        <dbReference type="ARBA" id="ARBA00022927"/>
    </source>
</evidence>
<protein>
    <recommendedName>
        <fullName evidence="6">Vacuolar protein sorting-associated protein 45</fullName>
    </recommendedName>
</protein>
<dbReference type="GO" id="GO:0016192">
    <property type="term" value="P:vesicle-mediated transport"/>
    <property type="evidence" value="ECO:0007669"/>
    <property type="project" value="InterPro"/>
</dbReference>
<dbReference type="Pfam" id="PF00995">
    <property type="entry name" value="Sec1"/>
    <property type="match status" value="1"/>
</dbReference>
<evidence type="ECO:0000256" key="1">
    <source>
        <dbReference type="ARBA" id="ARBA00004184"/>
    </source>
</evidence>
<reference evidence="8" key="2">
    <citation type="submission" date="2024-08" db="UniProtKB">
        <authorList>
            <consortium name="EnsemblMetazoa"/>
        </authorList>
    </citation>
    <scope>IDENTIFICATION</scope>
</reference>
<dbReference type="EMBL" id="KB741231">
    <property type="protein sequence ID" value="ENN72221.1"/>
    <property type="molecule type" value="Genomic_DNA"/>
</dbReference>
<keyword evidence="9" id="KW-1185">Reference proteome</keyword>
<keyword evidence="4" id="KW-0653">Protein transport</keyword>
<evidence type="ECO:0000256" key="3">
    <source>
        <dbReference type="ARBA" id="ARBA00022448"/>
    </source>
</evidence>
<dbReference type="Gene3D" id="3.40.50.2060">
    <property type="match status" value="1"/>
</dbReference>
<proteinExistence type="inferred from homology"/>
<dbReference type="EnsemblMetazoa" id="XM_019912949.1">
    <property type="protein sequence ID" value="XP_019768508.1"/>
    <property type="gene ID" value="LOC109543304"/>
</dbReference>
<dbReference type="InterPro" id="IPR043127">
    <property type="entry name" value="Sec-1-like_dom3a"/>
</dbReference>
<dbReference type="PANTHER" id="PTHR11679">
    <property type="entry name" value="VESICLE PROTEIN SORTING-ASSOCIATED"/>
    <property type="match status" value="1"/>
</dbReference>
<dbReference type="InterPro" id="IPR036045">
    <property type="entry name" value="Sec1-like_sf"/>
</dbReference>
<dbReference type="Gene3D" id="3.40.50.1910">
    <property type="match status" value="1"/>
</dbReference>
<dbReference type="AlphaFoldDB" id="N6TUZ7"/>
<dbReference type="KEGG" id="dpa:109543304"/>
<reference evidence="7 9" key="1">
    <citation type="journal article" date="2013" name="Genome Biol.">
        <title>Draft genome of the mountain pine beetle, Dendroctonus ponderosae Hopkins, a major forest pest.</title>
        <authorList>
            <person name="Keeling C.I."/>
            <person name="Yuen M.M."/>
            <person name="Liao N.Y."/>
            <person name="Docking T.R."/>
            <person name="Chan S.K."/>
            <person name="Taylor G.A."/>
            <person name="Palmquist D.L."/>
            <person name="Jackman S.D."/>
            <person name="Nguyen A."/>
            <person name="Li M."/>
            <person name="Henderson H."/>
            <person name="Janes J.K."/>
            <person name="Zhao Y."/>
            <person name="Pandoh P."/>
            <person name="Moore R."/>
            <person name="Sperling F.A."/>
            <person name="Huber D.P."/>
            <person name="Birol I."/>
            <person name="Jones S.J."/>
            <person name="Bohlmann J."/>
        </authorList>
    </citation>
    <scope>NUCLEOTIDE SEQUENCE</scope>
</reference>
<comment type="subcellular location">
    <subcellularLocation>
        <location evidence="1">Endomembrane system</location>
        <topology evidence="1">Peripheral membrane protein</topology>
    </subcellularLocation>
</comment>
<dbReference type="Proteomes" id="UP000019118">
    <property type="component" value="Unassembled WGS sequence"/>
</dbReference>
<dbReference type="GO" id="GO:0015031">
    <property type="term" value="P:protein transport"/>
    <property type="evidence" value="ECO:0007669"/>
    <property type="project" value="UniProtKB-KW"/>
</dbReference>
<dbReference type="HOGENOM" id="CLU_013933_3_1_1"/>
<dbReference type="Gene3D" id="3.90.830.10">
    <property type="entry name" value="Syntaxin Binding Protein 1, Chain A, domain 2"/>
    <property type="match status" value="1"/>
</dbReference>
<comment type="similarity">
    <text evidence="2">Belongs to the STXBP/unc-18/SEC1 family.</text>
</comment>
<evidence type="ECO:0000256" key="5">
    <source>
        <dbReference type="ARBA" id="ARBA00023136"/>
    </source>
</evidence>
<dbReference type="OMA" id="VHQLNNA"/>
<feature type="non-terminal residue" evidence="7">
    <location>
        <position position="1"/>
    </location>
</feature>
<dbReference type="GO" id="GO:0031410">
    <property type="term" value="C:cytoplasmic vesicle"/>
    <property type="evidence" value="ECO:0007669"/>
    <property type="project" value="UniProtKB-ARBA"/>
</dbReference>
<evidence type="ECO:0000313" key="9">
    <source>
        <dbReference type="Proteomes" id="UP000019118"/>
    </source>
</evidence>
<dbReference type="InterPro" id="IPR027482">
    <property type="entry name" value="Sec1-like_dom2"/>
</dbReference>
<organism evidence="7">
    <name type="scientific">Dendroctonus ponderosae</name>
    <name type="common">Mountain pine beetle</name>
    <dbReference type="NCBI Taxonomy" id="77166"/>
    <lineage>
        <taxon>Eukaryota</taxon>
        <taxon>Metazoa</taxon>
        <taxon>Ecdysozoa</taxon>
        <taxon>Arthropoda</taxon>
        <taxon>Hexapoda</taxon>
        <taxon>Insecta</taxon>
        <taxon>Pterygota</taxon>
        <taxon>Neoptera</taxon>
        <taxon>Endopterygota</taxon>
        <taxon>Coleoptera</taxon>
        <taxon>Polyphaga</taxon>
        <taxon>Cucujiformia</taxon>
        <taxon>Curculionidae</taxon>
        <taxon>Scolytinae</taxon>
        <taxon>Dendroctonus</taxon>
    </lineage>
</organism>
<name>N6TUZ7_DENPD</name>
<dbReference type="InterPro" id="IPR043154">
    <property type="entry name" value="Sec-1-like_dom1"/>
</dbReference>
<sequence>MNVIGAVKAYVDKMTDESEPGMKVLLMDKETTSVISMVYSQSEIQQKEVFLLERIDSPNYANSTGLRYLKCLAFLRPTQRNIELLCSELRNPKYGAYYIYFSNIVAKADIKMLAENDEQEVVKEVLELYMDYLAVNPHLFSMGLPCCMERLAWNQSALQRSVQGLVSVILSLKKSPIIRYQANSKLALDLGSRIEDIMNKESSLFAFGQGGHSLLLILDRRDDPITPLLNQWTYQAMVHELLTINNNRVNLSNIPGVSKELSEVVLSAEQDAFYAKNIFMNYGEIGQNIKQLMDQFQAKAKSHQKIESIADMKSFVESYPQFKKLSGNVTKHVTVVGELSSMVNKYHLLDVSEVEQEISSQNDHSSHLNSVKKVIQDDKIRHTDAAKLVMLYALRYQNHTNNETFGLIELLKKRGVSDKLIKDIVYLLEYAGSHARQSNLFNVEDAVQITKRFFKGLSGVDNVYTQHKPLLHDILEDLVKGRLRENLYPVVGNHSSGLRAQDIIVFIVGGATYEESLTVHSFNKTYPSFNILLGGTTIHNSSSFLEEIENAYRGEAMRMRKHTKHLRNVKFE</sequence>
<dbReference type="SUPFAM" id="SSF56815">
    <property type="entry name" value="Sec1/munc18-like (SM) proteins"/>
    <property type="match status" value="1"/>
</dbReference>
<evidence type="ECO:0000256" key="2">
    <source>
        <dbReference type="ARBA" id="ARBA00009884"/>
    </source>
</evidence>